<name>A0ABV6JST5_9PROT</name>
<proteinExistence type="predicted"/>
<accession>A0ABV6JST5</accession>
<evidence type="ECO:0000313" key="1">
    <source>
        <dbReference type="EMBL" id="MFC0408789.1"/>
    </source>
</evidence>
<organism evidence="1 2">
    <name type="scientific">Roseomonas elaeocarpi</name>
    <dbReference type="NCBI Taxonomy" id="907779"/>
    <lineage>
        <taxon>Bacteria</taxon>
        <taxon>Pseudomonadati</taxon>
        <taxon>Pseudomonadota</taxon>
        <taxon>Alphaproteobacteria</taxon>
        <taxon>Acetobacterales</taxon>
        <taxon>Roseomonadaceae</taxon>
        <taxon>Roseomonas</taxon>
    </lineage>
</organism>
<protein>
    <submittedName>
        <fullName evidence="1">Uncharacterized protein</fullName>
    </submittedName>
</protein>
<evidence type="ECO:0000313" key="2">
    <source>
        <dbReference type="Proteomes" id="UP001589865"/>
    </source>
</evidence>
<keyword evidence="2" id="KW-1185">Reference proteome</keyword>
<dbReference type="EMBL" id="JBHLUN010000007">
    <property type="protein sequence ID" value="MFC0408789.1"/>
    <property type="molecule type" value="Genomic_DNA"/>
</dbReference>
<comment type="caution">
    <text evidence="1">The sequence shown here is derived from an EMBL/GenBank/DDBJ whole genome shotgun (WGS) entry which is preliminary data.</text>
</comment>
<gene>
    <name evidence="1" type="ORF">ACFFGY_11045</name>
</gene>
<dbReference type="RefSeq" id="WP_377044541.1">
    <property type="nucleotide sequence ID" value="NZ_JBHLUN010000007.1"/>
</dbReference>
<sequence>MSSSRHSSAFEEHLAILRKSPCSGDIEDALIAVADTGHACKLWFEAQRLAPTAADIMTMTRMVLDREQRAVDLRRRQEEADEAD</sequence>
<reference evidence="1 2" key="1">
    <citation type="submission" date="2024-09" db="EMBL/GenBank/DDBJ databases">
        <authorList>
            <person name="Sun Q."/>
            <person name="Mori K."/>
        </authorList>
    </citation>
    <scope>NUCLEOTIDE SEQUENCE [LARGE SCALE GENOMIC DNA]</scope>
    <source>
        <strain evidence="1 2">TBRC 5777</strain>
    </source>
</reference>
<dbReference type="Proteomes" id="UP001589865">
    <property type="component" value="Unassembled WGS sequence"/>
</dbReference>